<proteinExistence type="predicted"/>
<evidence type="ECO:0000313" key="3">
    <source>
        <dbReference type="EMBL" id="AQQ53303.1"/>
    </source>
</evidence>
<dbReference type="Gene3D" id="3.90.79.10">
    <property type="entry name" value="Nucleoside Triphosphate Pyrophosphohydrolase"/>
    <property type="match status" value="1"/>
</dbReference>
<feature type="domain" description="Nudix hydrolase" evidence="2">
    <location>
        <begin position="1"/>
        <end position="112"/>
    </location>
</feature>
<dbReference type="OrthoDB" id="9786032at2"/>
<dbReference type="SUPFAM" id="SSF55811">
    <property type="entry name" value="Nudix"/>
    <property type="match status" value="1"/>
</dbReference>
<evidence type="ECO:0000259" key="2">
    <source>
        <dbReference type="PROSITE" id="PS51462"/>
    </source>
</evidence>
<sequence>MTQRDAAKSYPLLWEGTGGSVTAGETSRMGAIRELEEETGLIAEADELLLLSEQRYSHYFLDYYIWASLEPITPDRLHLQKGEVCGAKLVTVAELDEMNNAGFIVPPVWERFNLHRENINAFIGGLAVK</sequence>
<organism evidence="3 4">
    <name type="scientific">Planococcus lenghuensis</name>
    <dbReference type="NCBI Taxonomy" id="2213202"/>
    <lineage>
        <taxon>Bacteria</taxon>
        <taxon>Bacillati</taxon>
        <taxon>Bacillota</taxon>
        <taxon>Bacilli</taxon>
        <taxon>Bacillales</taxon>
        <taxon>Caryophanaceae</taxon>
        <taxon>Planococcus</taxon>
    </lineage>
</organism>
<dbReference type="EMBL" id="CP019640">
    <property type="protein sequence ID" value="AQQ53303.1"/>
    <property type="molecule type" value="Genomic_DNA"/>
</dbReference>
<keyword evidence="4" id="KW-1185">Reference proteome</keyword>
<dbReference type="AlphaFoldDB" id="A0A1Q2KYS6"/>
<name>A0A1Q2KYS6_9BACL</name>
<dbReference type="KEGG" id="pmar:B0X71_09580"/>
<dbReference type="PROSITE" id="PS51462">
    <property type="entry name" value="NUDIX"/>
    <property type="match status" value="1"/>
</dbReference>
<dbReference type="GO" id="GO:0016787">
    <property type="term" value="F:hydrolase activity"/>
    <property type="evidence" value="ECO:0007669"/>
    <property type="project" value="UniProtKB-KW"/>
</dbReference>
<dbReference type="RefSeq" id="WP_077589192.1">
    <property type="nucleotide sequence ID" value="NZ_CP019640.1"/>
</dbReference>
<dbReference type="PROSITE" id="PS00893">
    <property type="entry name" value="NUDIX_BOX"/>
    <property type="match status" value="1"/>
</dbReference>
<evidence type="ECO:0000256" key="1">
    <source>
        <dbReference type="ARBA" id="ARBA00022801"/>
    </source>
</evidence>
<evidence type="ECO:0000313" key="4">
    <source>
        <dbReference type="Proteomes" id="UP000188184"/>
    </source>
</evidence>
<protein>
    <recommendedName>
        <fullName evidence="2">Nudix hydrolase domain-containing protein</fullName>
    </recommendedName>
</protein>
<gene>
    <name evidence="3" type="ORF">B0X71_09580</name>
</gene>
<dbReference type="Proteomes" id="UP000188184">
    <property type="component" value="Chromosome"/>
</dbReference>
<dbReference type="InterPro" id="IPR000086">
    <property type="entry name" value="NUDIX_hydrolase_dom"/>
</dbReference>
<dbReference type="Pfam" id="PF00293">
    <property type="entry name" value="NUDIX"/>
    <property type="match status" value="1"/>
</dbReference>
<dbReference type="InterPro" id="IPR015797">
    <property type="entry name" value="NUDIX_hydrolase-like_dom_sf"/>
</dbReference>
<accession>A0A1Q2KYS6</accession>
<dbReference type="InterPro" id="IPR020084">
    <property type="entry name" value="NUDIX_hydrolase_CS"/>
</dbReference>
<reference evidence="3 4" key="1">
    <citation type="submission" date="2017-02" db="EMBL/GenBank/DDBJ databases">
        <title>The complete genomic sequence of a novel cold adapted crude oil-degrading bacterium Planococcus qaidamina Y42.</title>
        <authorList>
            <person name="Yang R."/>
        </authorList>
    </citation>
    <scope>NUCLEOTIDE SEQUENCE [LARGE SCALE GENOMIC DNA]</scope>
    <source>
        <strain evidence="3 4">Y42</strain>
    </source>
</reference>
<keyword evidence="1" id="KW-0378">Hydrolase</keyword>